<feature type="transmembrane region" description="Helical" evidence="4">
    <location>
        <begin position="445"/>
        <end position="468"/>
    </location>
</feature>
<organism evidence="5 6">
    <name type="scientific">Paenibacillus planticolens</name>
    <dbReference type="NCBI Taxonomy" id="2654976"/>
    <lineage>
        <taxon>Bacteria</taxon>
        <taxon>Bacillati</taxon>
        <taxon>Bacillota</taxon>
        <taxon>Bacilli</taxon>
        <taxon>Bacillales</taxon>
        <taxon>Paenibacillaceae</taxon>
        <taxon>Paenibacillus</taxon>
    </lineage>
</organism>
<keyword evidence="6" id="KW-1185">Reference proteome</keyword>
<dbReference type="Pfam" id="PF03323">
    <property type="entry name" value="GerA"/>
    <property type="match status" value="1"/>
</dbReference>
<dbReference type="RefSeq" id="WP_171681585.1">
    <property type="nucleotide sequence ID" value="NZ_WHNZ01000007.1"/>
</dbReference>
<dbReference type="PANTHER" id="PTHR22550">
    <property type="entry name" value="SPORE GERMINATION PROTEIN"/>
    <property type="match status" value="1"/>
</dbReference>
<accession>A0ABX1ZF30</accession>
<comment type="caution">
    <text evidence="5">The sequence shown here is derived from an EMBL/GenBank/DDBJ whole genome shotgun (WGS) entry which is preliminary data.</text>
</comment>
<evidence type="ECO:0000313" key="6">
    <source>
        <dbReference type="Proteomes" id="UP000618579"/>
    </source>
</evidence>
<sequence>MSFWKQFRKQWSRKSQNPKKEFETNSGKRNLSTDLQTNIDQMKKEFGYSPDIIIRKFHLGTESVLKAAAVYMDGLVNKDAITHFVGHFLGSENLDLSLTNVNPHESLLHFLRDHALEIHELNTMDTWSDMMMSCLSGDTVILIDGSDKAISANTRGGEQRPISESTTQVVIRGPKDAFTEVIGTNIALVRRRIRNPNLWLENIKIGTITPTDVSILYLHGIANEDLIKEVRKRFREIDIDSIKETGNIEELIEDQTFTPFPTIYNTDRPDIISANILEGRVAIFVDGTPFVLIVPTIFSQFFQSPDDYNHRFDFATFVRLLRYISFFISIMGPAIYIALITFHQEMIPSQLLFSLVSSREGVPFPALVEALMMELSFEILREAGVRMPRSVGQAVSIVGALVLGQAAVQAGIVSPAMVIVVAITGIASFASPAFNIAITARMLRFILMILAASFGAFGITMGTIFFIAHMTSLQSFGTPYLSPFAPFNLFDQKDALIRLPHWSVIVKSKLLKFKKNNQPWKGNPSSFSNHGERNEDEDHY</sequence>
<feature type="transmembrane region" description="Helical" evidence="4">
    <location>
        <begin position="418"/>
        <end position="438"/>
    </location>
</feature>
<dbReference type="PIRSF" id="PIRSF005690">
    <property type="entry name" value="GerBA"/>
    <property type="match status" value="1"/>
</dbReference>
<protein>
    <submittedName>
        <fullName evidence="5">Spore germination protein</fullName>
    </submittedName>
</protein>
<gene>
    <name evidence="5" type="ORF">GC097_01510</name>
</gene>
<comment type="similarity">
    <text evidence="1">Belongs to the GerABKA family.</text>
</comment>
<proteinExistence type="inferred from homology"/>
<dbReference type="InterPro" id="IPR050768">
    <property type="entry name" value="UPF0353/GerABKA_families"/>
</dbReference>
<dbReference type="PANTHER" id="PTHR22550:SF5">
    <property type="entry name" value="LEUCINE ZIPPER PROTEIN 4"/>
    <property type="match status" value="1"/>
</dbReference>
<evidence type="ECO:0000256" key="4">
    <source>
        <dbReference type="SAM" id="Phobius"/>
    </source>
</evidence>
<evidence type="ECO:0000313" key="5">
    <source>
        <dbReference type="EMBL" id="NOU98703.1"/>
    </source>
</evidence>
<feature type="compositionally biased region" description="Basic residues" evidence="3">
    <location>
        <begin position="1"/>
        <end position="12"/>
    </location>
</feature>
<feature type="transmembrane region" description="Helical" evidence="4">
    <location>
        <begin position="392"/>
        <end position="412"/>
    </location>
</feature>
<dbReference type="Proteomes" id="UP000618579">
    <property type="component" value="Unassembled WGS sequence"/>
</dbReference>
<evidence type="ECO:0000256" key="3">
    <source>
        <dbReference type="SAM" id="MobiDB-lite"/>
    </source>
</evidence>
<feature type="compositionally biased region" description="Basic and acidic residues" evidence="3">
    <location>
        <begin position="530"/>
        <end position="540"/>
    </location>
</feature>
<dbReference type="EMBL" id="WHNZ01000007">
    <property type="protein sequence ID" value="NOU98703.1"/>
    <property type="molecule type" value="Genomic_DNA"/>
</dbReference>
<keyword evidence="4" id="KW-0812">Transmembrane</keyword>
<evidence type="ECO:0000256" key="1">
    <source>
        <dbReference type="ARBA" id="ARBA00005278"/>
    </source>
</evidence>
<feature type="transmembrane region" description="Helical" evidence="4">
    <location>
        <begin position="320"/>
        <end position="342"/>
    </location>
</feature>
<name>A0ABX1ZF30_9BACL</name>
<feature type="region of interest" description="Disordered" evidence="3">
    <location>
        <begin position="1"/>
        <end position="29"/>
    </location>
</feature>
<keyword evidence="4" id="KW-1133">Transmembrane helix</keyword>
<reference evidence="5 6" key="1">
    <citation type="submission" date="2019-10" db="EMBL/GenBank/DDBJ databases">
        <title>Description of Paenibacillus pedi sp. nov.</title>
        <authorList>
            <person name="Carlier A."/>
            <person name="Qi S."/>
        </authorList>
    </citation>
    <scope>NUCLEOTIDE SEQUENCE [LARGE SCALE GENOMIC DNA]</scope>
    <source>
        <strain evidence="5 6">LMG 31457</strain>
    </source>
</reference>
<feature type="region of interest" description="Disordered" evidence="3">
    <location>
        <begin position="521"/>
        <end position="540"/>
    </location>
</feature>
<evidence type="ECO:0000256" key="2">
    <source>
        <dbReference type="ARBA" id="ARBA00023136"/>
    </source>
</evidence>
<dbReference type="InterPro" id="IPR004995">
    <property type="entry name" value="Spore_Ger"/>
</dbReference>
<keyword evidence="2 4" id="KW-0472">Membrane</keyword>